<reference evidence="5" key="1">
    <citation type="journal article" date="2021" name="Evol. Appl.">
        <title>The genome of the Pyrenean desman and the effects of bottlenecks and inbreeding on the genomic landscape of an endangered species.</title>
        <authorList>
            <person name="Escoda L."/>
            <person name="Castresana J."/>
        </authorList>
    </citation>
    <scope>NUCLEOTIDE SEQUENCE</scope>
    <source>
        <strain evidence="5">IBE-C5619</strain>
    </source>
</reference>
<dbReference type="GO" id="GO:0005525">
    <property type="term" value="F:GTP binding"/>
    <property type="evidence" value="ECO:0007669"/>
    <property type="project" value="UniProtKB-KW"/>
</dbReference>
<gene>
    <name evidence="5" type="ORF">J0S82_000693</name>
</gene>
<dbReference type="OrthoDB" id="9626336at2759"/>
<dbReference type="Gene3D" id="3.40.50.300">
    <property type="entry name" value="P-loop containing nucleotide triphosphate hydrolases"/>
    <property type="match status" value="1"/>
</dbReference>
<dbReference type="AlphaFoldDB" id="A0A8J6AF48"/>
<evidence type="ECO:0000256" key="1">
    <source>
        <dbReference type="ARBA" id="ARBA00022741"/>
    </source>
</evidence>
<keyword evidence="4" id="KW-0460">Magnesium</keyword>
<sequence length="109" mass="12498">MPSFQFLHTGTWVWDCAGKATVLYSLQFNEFINLMPTKPFNTEKIKVTLGNSKTVTVHFWELGGQVKSRLPWKSNAMPNDIPIWAVIGDGVKEGLEKLHDIIIKWRKLL</sequence>
<dbReference type="Pfam" id="PF00025">
    <property type="entry name" value="Arf"/>
    <property type="match status" value="1"/>
</dbReference>
<keyword evidence="4" id="KW-0479">Metal-binding</keyword>
<dbReference type="EMBL" id="JAGFMF010011690">
    <property type="protein sequence ID" value="KAG8516070.1"/>
    <property type="molecule type" value="Genomic_DNA"/>
</dbReference>
<evidence type="ECO:0000256" key="4">
    <source>
        <dbReference type="PIRSR" id="PIRSR606689-2"/>
    </source>
</evidence>
<dbReference type="GO" id="GO:0003924">
    <property type="term" value="F:GTPase activity"/>
    <property type="evidence" value="ECO:0007669"/>
    <property type="project" value="InterPro"/>
</dbReference>
<organism evidence="5 6">
    <name type="scientific">Galemys pyrenaicus</name>
    <name type="common">Iberian desman</name>
    <name type="synonym">Pyrenean desman</name>
    <dbReference type="NCBI Taxonomy" id="202257"/>
    <lineage>
        <taxon>Eukaryota</taxon>
        <taxon>Metazoa</taxon>
        <taxon>Chordata</taxon>
        <taxon>Craniata</taxon>
        <taxon>Vertebrata</taxon>
        <taxon>Euteleostomi</taxon>
        <taxon>Mammalia</taxon>
        <taxon>Eutheria</taxon>
        <taxon>Laurasiatheria</taxon>
        <taxon>Eulipotyphla</taxon>
        <taxon>Talpidae</taxon>
        <taxon>Galemys</taxon>
    </lineage>
</organism>
<keyword evidence="2 3" id="KW-0342">GTP-binding</keyword>
<dbReference type="Proteomes" id="UP000700334">
    <property type="component" value="Unassembled WGS sequence"/>
</dbReference>
<feature type="binding site" evidence="3">
    <location>
        <position position="64"/>
    </location>
    <ligand>
        <name>GTP</name>
        <dbReference type="ChEBI" id="CHEBI:37565"/>
    </ligand>
</feature>
<comment type="caution">
    <text evidence="5">The sequence shown here is derived from an EMBL/GenBank/DDBJ whole genome shotgun (WGS) entry which is preliminary data.</text>
</comment>
<evidence type="ECO:0000256" key="3">
    <source>
        <dbReference type="PIRSR" id="PIRSR606689-1"/>
    </source>
</evidence>
<accession>A0A8J6AF48</accession>
<dbReference type="InterPro" id="IPR027417">
    <property type="entry name" value="P-loop_NTPase"/>
</dbReference>
<name>A0A8J6AF48_GALPY</name>
<feature type="binding site" evidence="4">
    <location>
        <position position="37"/>
    </location>
    <ligand>
        <name>Mg(2+)</name>
        <dbReference type="ChEBI" id="CHEBI:18420"/>
    </ligand>
</feature>
<dbReference type="InterPro" id="IPR006689">
    <property type="entry name" value="Small_GTPase_ARF/SAR"/>
</dbReference>
<dbReference type="GO" id="GO:0046872">
    <property type="term" value="F:metal ion binding"/>
    <property type="evidence" value="ECO:0007669"/>
    <property type="project" value="UniProtKB-KW"/>
</dbReference>
<dbReference type="SUPFAM" id="SSF52540">
    <property type="entry name" value="P-loop containing nucleoside triphosphate hydrolases"/>
    <property type="match status" value="1"/>
</dbReference>
<protein>
    <submittedName>
        <fullName evidence="5">ADP-ribosylation factor-like protein 4A</fullName>
    </submittedName>
</protein>
<keyword evidence="1 3" id="KW-0547">Nucleotide-binding</keyword>
<keyword evidence="6" id="KW-1185">Reference proteome</keyword>
<proteinExistence type="predicted"/>
<evidence type="ECO:0000313" key="6">
    <source>
        <dbReference type="Proteomes" id="UP000700334"/>
    </source>
</evidence>
<evidence type="ECO:0000256" key="2">
    <source>
        <dbReference type="ARBA" id="ARBA00023134"/>
    </source>
</evidence>
<evidence type="ECO:0000313" key="5">
    <source>
        <dbReference type="EMBL" id="KAG8516070.1"/>
    </source>
</evidence>